<dbReference type="EMBL" id="BNJQ01000002">
    <property type="protein sequence ID" value="GHP01881.1"/>
    <property type="molecule type" value="Genomic_DNA"/>
</dbReference>
<keyword evidence="3" id="KW-1185">Reference proteome</keyword>
<feature type="compositionally biased region" description="Polar residues" evidence="1">
    <location>
        <begin position="80"/>
        <end position="97"/>
    </location>
</feature>
<dbReference type="AlphaFoldDB" id="A0A830H891"/>
<gene>
    <name evidence="2" type="ORF">PPROV_000063800</name>
</gene>
<evidence type="ECO:0008006" key="4">
    <source>
        <dbReference type="Google" id="ProtNLM"/>
    </source>
</evidence>
<feature type="compositionally biased region" description="Basic and acidic residues" evidence="1">
    <location>
        <begin position="371"/>
        <end position="380"/>
    </location>
</feature>
<dbReference type="InterPro" id="IPR009078">
    <property type="entry name" value="Ferritin-like_SF"/>
</dbReference>
<evidence type="ECO:0000313" key="2">
    <source>
        <dbReference type="EMBL" id="GHP01881.1"/>
    </source>
</evidence>
<feature type="compositionally biased region" description="Acidic residues" evidence="1">
    <location>
        <begin position="381"/>
        <end position="392"/>
    </location>
</feature>
<evidence type="ECO:0000256" key="1">
    <source>
        <dbReference type="SAM" id="MobiDB-lite"/>
    </source>
</evidence>
<feature type="region of interest" description="Disordered" evidence="1">
    <location>
        <begin position="371"/>
        <end position="392"/>
    </location>
</feature>
<evidence type="ECO:0000313" key="3">
    <source>
        <dbReference type="Proteomes" id="UP000660262"/>
    </source>
</evidence>
<dbReference type="PANTHER" id="PTHR42782">
    <property type="entry name" value="SI:CH73-314G15.3"/>
    <property type="match status" value="1"/>
</dbReference>
<name>A0A830H891_9CHLO</name>
<dbReference type="PANTHER" id="PTHR42782:SF2">
    <property type="entry name" value="3-OXOACYL-[ACYL-CARRIER-PROTEIN] SYNTHASE-LIKE PROTEIN"/>
    <property type="match status" value="1"/>
</dbReference>
<organism evidence="2 3">
    <name type="scientific">Pycnococcus provasolii</name>
    <dbReference type="NCBI Taxonomy" id="41880"/>
    <lineage>
        <taxon>Eukaryota</taxon>
        <taxon>Viridiplantae</taxon>
        <taxon>Chlorophyta</taxon>
        <taxon>Pseudoscourfieldiophyceae</taxon>
        <taxon>Pseudoscourfieldiales</taxon>
        <taxon>Pycnococcaceae</taxon>
        <taxon>Pycnococcus</taxon>
    </lineage>
</organism>
<dbReference type="Proteomes" id="UP000660262">
    <property type="component" value="Unassembled WGS sequence"/>
</dbReference>
<proteinExistence type="predicted"/>
<comment type="caution">
    <text evidence="2">The sequence shown here is derived from an EMBL/GenBank/DDBJ whole genome shotgun (WGS) entry which is preliminary data.</text>
</comment>
<dbReference type="CDD" id="cd00657">
    <property type="entry name" value="Ferritin_like"/>
    <property type="match status" value="1"/>
</dbReference>
<reference evidence="2" key="1">
    <citation type="submission" date="2020-10" db="EMBL/GenBank/DDBJ databases">
        <title>Unveiling of a novel bifunctional photoreceptor, Dualchrome1, isolated from a cosmopolitan green alga.</title>
        <authorList>
            <person name="Suzuki S."/>
            <person name="Kawachi M."/>
        </authorList>
    </citation>
    <scope>NUCLEOTIDE SEQUENCE</scope>
    <source>
        <strain evidence="2">NIES 2893</strain>
    </source>
</reference>
<feature type="region of interest" description="Disordered" evidence="1">
    <location>
        <begin position="177"/>
        <end position="197"/>
    </location>
</feature>
<dbReference type="SUPFAM" id="SSF47240">
    <property type="entry name" value="Ferritin-like"/>
    <property type="match status" value="1"/>
</dbReference>
<feature type="region of interest" description="Disordered" evidence="1">
    <location>
        <begin position="80"/>
        <end position="104"/>
    </location>
</feature>
<accession>A0A830H891</accession>
<dbReference type="Pfam" id="PF04305">
    <property type="entry name" value="DUF455"/>
    <property type="match status" value="1"/>
</dbReference>
<dbReference type="OrthoDB" id="426882at2759"/>
<dbReference type="InterPro" id="IPR007402">
    <property type="entry name" value="DUF455"/>
</dbReference>
<protein>
    <recommendedName>
        <fullName evidence="4">DUF455-domain-containing protein</fullName>
    </recommendedName>
</protein>
<sequence length="435" mass="48437">MSSSAAAAAACIQKSSRFPGTTATKKKLSYSPLLLTLQQRRQKYRSIRSPFSSIRSSPFSVLMSAKSSAKSSLEAKSSAMTPVNPVTTRSMDSTTLLKETPPGPGGYVITLEDGTCDVIDRDPQPGDSAVHAAVAVLNTPRAVEKARKSEIAKQLIQSGEILLAPPNNIKHVQCPDRPARADDDVQVTDPRQVPRRKKASLRGKEARLQMLHSICHIESWAIDLSWDMVARFGPSRGMPEDFYHDWCRVAVEEADHFTRLRSRLVEQEKDYGAYAVHDGLWESAYRTKDSVLSRLAVEHCVHEARGLDVMPKTIAKFQDAGDKETVELLESIIYPEEITHCGAGVKWFRSVHGRLTAREADDVSAPWFDDEVKATRRDNPASDDDDDDDDDEGVVRRAFRHCVATYFHGQIKPPFNEEARAKANLPKAWYDPPPV</sequence>